<protein>
    <recommendedName>
        <fullName evidence="6">Thiamine thiazole synthase</fullName>
        <ecNumber evidence="6">2.4.2.59</ecNumber>
    </recommendedName>
</protein>
<keyword evidence="9" id="KW-0328">Glycosyltransferase</keyword>
<comment type="cofactor">
    <cofactor evidence="6">
        <name>Fe(2+)</name>
        <dbReference type="ChEBI" id="CHEBI:29033"/>
    </cofactor>
</comment>
<comment type="subunit">
    <text evidence="6">Homooctamer; tetramer of dimers.</text>
</comment>
<accession>A0A7G9YBJ7</accession>
<gene>
    <name evidence="6 9" type="primary">thi4</name>
    <name evidence="8" type="ORF">BKKEKDFB_00005</name>
    <name evidence="9" type="ORF">CHNKENMJ_00012</name>
    <name evidence="10" type="ORF">JMABOEBK_00048</name>
    <name evidence="7" type="ORF">MKPHGJHB_00019</name>
</gene>
<dbReference type="Gene3D" id="3.50.50.60">
    <property type="entry name" value="FAD/NAD(P)-binding domain"/>
    <property type="match status" value="1"/>
</dbReference>
<dbReference type="AlphaFoldDB" id="A0A7G9YBJ7"/>
<evidence type="ECO:0000313" key="8">
    <source>
        <dbReference type="EMBL" id="QNO43293.1"/>
    </source>
</evidence>
<evidence type="ECO:0000313" key="10">
    <source>
        <dbReference type="EMBL" id="QNO45651.1"/>
    </source>
</evidence>
<feature type="binding site" description="in other chain" evidence="6">
    <location>
        <position position="36"/>
    </location>
    <ligand>
        <name>NAD(+)</name>
        <dbReference type="ChEBI" id="CHEBI:57540"/>
        <note>ligand shared between two adjacent protomers</note>
    </ligand>
</feature>
<dbReference type="GO" id="GO:0009228">
    <property type="term" value="P:thiamine biosynthetic process"/>
    <property type="evidence" value="ECO:0007669"/>
    <property type="project" value="UniProtKB-KW"/>
</dbReference>
<dbReference type="UniPathway" id="UPA00060"/>
<comment type="catalytic activity">
    <reaction evidence="6">
        <text>hydrogen sulfide + glycine + NAD(+) = ADP-5-ethyl-4-methylthiazole-2-carboxylate + nicotinamide + 3 H2O + H(+)</text>
        <dbReference type="Rhea" id="RHEA:55704"/>
        <dbReference type="ChEBI" id="CHEBI:15377"/>
        <dbReference type="ChEBI" id="CHEBI:15378"/>
        <dbReference type="ChEBI" id="CHEBI:17154"/>
        <dbReference type="ChEBI" id="CHEBI:29919"/>
        <dbReference type="ChEBI" id="CHEBI:57305"/>
        <dbReference type="ChEBI" id="CHEBI:57540"/>
        <dbReference type="ChEBI" id="CHEBI:139151"/>
        <dbReference type="EC" id="2.4.2.59"/>
    </reaction>
</comment>
<dbReference type="NCBIfam" id="TIGR00292">
    <property type="entry name" value="sulfide-dependent adenosine diphosphate thiazole synthase"/>
    <property type="match status" value="1"/>
</dbReference>
<dbReference type="PRINTS" id="PR00419">
    <property type="entry name" value="ADXRDTASE"/>
</dbReference>
<dbReference type="GO" id="GO:0005506">
    <property type="term" value="F:iron ion binding"/>
    <property type="evidence" value="ECO:0007669"/>
    <property type="project" value="UniProtKB-UniRule"/>
</dbReference>
<dbReference type="EMBL" id="MT631104">
    <property type="protein sequence ID" value="QNO45381.1"/>
    <property type="molecule type" value="Genomic_DNA"/>
</dbReference>
<dbReference type="EMBL" id="MT630806">
    <property type="protein sequence ID" value="QNO43293.1"/>
    <property type="molecule type" value="Genomic_DNA"/>
</dbReference>
<evidence type="ECO:0000256" key="6">
    <source>
        <dbReference type="HAMAP-Rule" id="MF_00304"/>
    </source>
</evidence>
<evidence type="ECO:0000313" key="9">
    <source>
        <dbReference type="EMBL" id="QNO45381.1"/>
    </source>
</evidence>
<keyword evidence="5 6" id="KW-0520">NAD</keyword>
<sequence length="260" mass="27901">MALDEVSITRAIVTEFTKSFLECTDVDCALVGAGPANLVAAYTLAKSGADVVVFERKIAVGGGMWGGGMMFPRIVVQEEARRFLDEFKIRYTEFEDDLYVADSIESVCRIAASAIDAGARFFNLVSVEDVMIREDNRVSGLVLNWAPVAAAHLHVDPLTIRSKVVIDGTGHDAEICKIVAEKVPETLRIQGEQPMWADRGEGVIRDFTKEVYPGLIASGMAANAVSGGHRMGPIFGGMMLSGERAAEVAMEIIGAIGTGM</sequence>
<comment type="function">
    <text evidence="6">Involved in the biosynthesis of the thiazole moiety of thiamine. Catalyzes the conversion of NAD and glycine to adenosine diphosphate 5-(2-hydroxyethyl)-4-methylthiazole-2-carboxylate (ADT), an adenylated thiazole intermediate, using free sulfide as a source of sulfur.</text>
</comment>
<dbReference type="EMBL" id="MT630721">
    <property type="protein sequence ID" value="QNO42241.1"/>
    <property type="molecule type" value="Genomic_DNA"/>
</dbReference>
<dbReference type="GO" id="GO:0009229">
    <property type="term" value="P:thiamine diphosphate biosynthetic process"/>
    <property type="evidence" value="ECO:0007669"/>
    <property type="project" value="UniProtKB-UniRule"/>
</dbReference>
<feature type="binding site" description="in other chain" evidence="6">
    <location>
        <begin position="55"/>
        <end position="56"/>
    </location>
    <ligand>
        <name>NAD(+)</name>
        <dbReference type="ChEBI" id="CHEBI:57540"/>
        <note>ligand shared between two adjacent protomers</note>
    </ligand>
</feature>
<feature type="binding site" evidence="6">
    <location>
        <begin position="154"/>
        <end position="156"/>
    </location>
    <ligand>
        <name>NAD(+)</name>
        <dbReference type="ChEBI" id="CHEBI:57540"/>
        <note>ligand shared between two adjacent protomers</note>
    </ligand>
</feature>
<organism evidence="9">
    <name type="scientific">Candidatus Methanogaster sp. ANME-2c ERB4</name>
    <dbReference type="NCBI Taxonomy" id="2759911"/>
    <lineage>
        <taxon>Archaea</taxon>
        <taxon>Methanobacteriati</taxon>
        <taxon>Methanobacteriota</taxon>
        <taxon>Stenosarchaea group</taxon>
        <taxon>Methanomicrobia</taxon>
        <taxon>Methanosarcinales</taxon>
        <taxon>ANME-2 cluster</taxon>
        <taxon>Candidatus Methanogasteraceae</taxon>
        <taxon>Candidatus Methanogaster</taxon>
    </lineage>
</organism>
<proteinExistence type="inferred from homology"/>
<evidence type="ECO:0000256" key="5">
    <source>
        <dbReference type="ARBA" id="ARBA00023027"/>
    </source>
</evidence>
<dbReference type="Pfam" id="PF01946">
    <property type="entry name" value="Thi4"/>
    <property type="match status" value="1"/>
</dbReference>
<comment type="similarity">
    <text evidence="6">Belongs to the THI4 family.</text>
</comment>
<dbReference type="HAMAP" id="MF_00304">
    <property type="entry name" value="Thi4"/>
    <property type="match status" value="1"/>
</dbReference>
<dbReference type="PANTHER" id="PTHR43422">
    <property type="entry name" value="THIAMINE THIAZOLE SYNTHASE"/>
    <property type="match status" value="1"/>
</dbReference>
<name>A0A7G9YBJ7_9EURY</name>
<feature type="binding site" evidence="6">
    <location>
        <position position="156"/>
    </location>
    <ligand>
        <name>Fe cation</name>
        <dbReference type="ChEBI" id="CHEBI:24875"/>
        <note>ligand shared between two adjacent protomers</note>
    </ligand>
</feature>
<keyword evidence="1 6" id="KW-0808">Transferase</keyword>
<evidence type="ECO:0000256" key="2">
    <source>
        <dbReference type="ARBA" id="ARBA00022723"/>
    </source>
</evidence>
<feature type="binding site" description="in other chain" evidence="6">
    <location>
        <position position="127"/>
    </location>
    <ligand>
        <name>NAD(+)</name>
        <dbReference type="ChEBI" id="CHEBI:57540"/>
        <note>ligand shared between two adjacent protomers</note>
    </ligand>
</feature>
<dbReference type="InterPro" id="IPR002922">
    <property type="entry name" value="Thi4_fam"/>
</dbReference>
<evidence type="ECO:0000256" key="1">
    <source>
        <dbReference type="ARBA" id="ARBA00022679"/>
    </source>
</evidence>
<dbReference type="InterPro" id="IPR022828">
    <property type="entry name" value="Thi4_prok"/>
</dbReference>
<keyword evidence="4 6" id="KW-0408">Iron</keyword>
<evidence type="ECO:0000256" key="3">
    <source>
        <dbReference type="ARBA" id="ARBA00022977"/>
    </source>
</evidence>
<comment type="caution">
    <text evidence="6">Lacks conserved residue(s) required for the propagation of feature annotation.</text>
</comment>
<keyword evidence="3 6" id="KW-0784">Thiamine biosynthesis</keyword>
<comment type="pathway">
    <text evidence="6">Cofactor biosynthesis; thiamine diphosphate biosynthesis.</text>
</comment>
<keyword evidence="2 6" id="KW-0479">Metal-binding</keyword>
<feature type="binding site" description="in other chain" evidence="6">
    <location>
        <position position="220"/>
    </location>
    <ligand>
        <name>NAD(+)</name>
        <dbReference type="ChEBI" id="CHEBI:57540"/>
        <note>ligand shared between two adjacent protomers</note>
    </ligand>
</feature>
<evidence type="ECO:0000256" key="4">
    <source>
        <dbReference type="ARBA" id="ARBA00023004"/>
    </source>
</evidence>
<dbReference type="InterPro" id="IPR036188">
    <property type="entry name" value="FAD/NAD-bd_sf"/>
</dbReference>
<feature type="binding site" evidence="6">
    <location>
        <position position="230"/>
    </location>
    <ligand>
        <name>glycine</name>
        <dbReference type="ChEBI" id="CHEBI:57305"/>
    </ligand>
</feature>
<dbReference type="SUPFAM" id="SSF51905">
    <property type="entry name" value="FAD/NAD(P)-binding domain"/>
    <property type="match status" value="1"/>
</dbReference>
<dbReference type="GO" id="GO:0052837">
    <property type="term" value="P:thiazole biosynthetic process"/>
    <property type="evidence" value="ECO:0007669"/>
    <property type="project" value="UniProtKB-UniRule"/>
</dbReference>
<dbReference type="GO" id="GO:0016763">
    <property type="term" value="F:pentosyltransferase activity"/>
    <property type="evidence" value="ECO:0007669"/>
    <property type="project" value="UniProtKB-UniRule"/>
</dbReference>
<dbReference type="EMBL" id="MT631136">
    <property type="protein sequence ID" value="QNO45651.1"/>
    <property type="molecule type" value="Genomic_DNA"/>
</dbReference>
<feature type="binding site" description="in other chain" evidence="6">
    <location>
        <position position="171"/>
    </location>
    <ligand>
        <name>Fe cation</name>
        <dbReference type="ChEBI" id="CHEBI:24875"/>
        <note>ligand shared between two adjacent protomers</note>
    </ligand>
</feature>
<dbReference type="PANTHER" id="PTHR43422:SF3">
    <property type="entry name" value="THIAMINE THIAZOLE SYNTHASE"/>
    <property type="match status" value="1"/>
</dbReference>
<evidence type="ECO:0000313" key="7">
    <source>
        <dbReference type="EMBL" id="QNO42241.1"/>
    </source>
</evidence>
<feature type="binding site" description="in other chain" evidence="6">
    <location>
        <position position="63"/>
    </location>
    <ligand>
        <name>NAD(+)</name>
        <dbReference type="ChEBI" id="CHEBI:57540"/>
        <note>ligand shared between two adjacent protomers</note>
    </ligand>
</feature>
<reference evidence="9" key="1">
    <citation type="submission" date="2020-06" db="EMBL/GenBank/DDBJ databases">
        <title>Unique genomic features of the anaerobic methanotrophic archaea.</title>
        <authorList>
            <person name="Chadwick G.L."/>
            <person name="Skennerton C.T."/>
            <person name="Laso-Perez R."/>
            <person name="Leu A.O."/>
            <person name="Speth D.R."/>
            <person name="Yu H."/>
            <person name="Morgan-Lang C."/>
            <person name="Hatzenpichler R."/>
            <person name="Goudeau D."/>
            <person name="Malmstrom R."/>
            <person name="Brazelton W.J."/>
            <person name="Woyke T."/>
            <person name="Hallam S.J."/>
            <person name="Tyson G.W."/>
            <person name="Wegener G."/>
            <person name="Boetius A."/>
            <person name="Orphan V."/>
        </authorList>
    </citation>
    <scope>NUCLEOTIDE SEQUENCE</scope>
</reference>
<dbReference type="EC" id="2.4.2.59" evidence="6"/>